<sequence length="94" mass="10057">MIFGVGLLIGTTGADPLLTFFRGISLLFTQPDILYVIFGYAYGNSKCLGEDNDVLLEALTVSFGSPQIGISFVPFKPPNPPPPPPQLTNSTARI</sequence>
<dbReference type="EMBL" id="JAUKTV010000007">
    <property type="protein sequence ID" value="KAK0735867.1"/>
    <property type="molecule type" value="Genomic_DNA"/>
</dbReference>
<accession>A0AA40BKF8</accession>
<protein>
    <submittedName>
        <fullName evidence="2">Uncharacterized protein</fullName>
    </submittedName>
</protein>
<evidence type="ECO:0000256" key="1">
    <source>
        <dbReference type="SAM" id="MobiDB-lite"/>
    </source>
</evidence>
<organism evidence="2 3">
    <name type="scientific">Apiosordaria backusii</name>
    <dbReference type="NCBI Taxonomy" id="314023"/>
    <lineage>
        <taxon>Eukaryota</taxon>
        <taxon>Fungi</taxon>
        <taxon>Dikarya</taxon>
        <taxon>Ascomycota</taxon>
        <taxon>Pezizomycotina</taxon>
        <taxon>Sordariomycetes</taxon>
        <taxon>Sordariomycetidae</taxon>
        <taxon>Sordariales</taxon>
        <taxon>Lasiosphaeriaceae</taxon>
        <taxon>Apiosordaria</taxon>
    </lineage>
</organism>
<gene>
    <name evidence="2" type="ORF">B0T21DRAFT_193615</name>
</gene>
<evidence type="ECO:0000313" key="2">
    <source>
        <dbReference type="EMBL" id="KAK0735867.1"/>
    </source>
</evidence>
<dbReference type="Proteomes" id="UP001172159">
    <property type="component" value="Unassembled WGS sequence"/>
</dbReference>
<comment type="caution">
    <text evidence="2">The sequence shown here is derived from an EMBL/GenBank/DDBJ whole genome shotgun (WGS) entry which is preliminary data.</text>
</comment>
<evidence type="ECO:0000313" key="3">
    <source>
        <dbReference type="Proteomes" id="UP001172159"/>
    </source>
</evidence>
<reference evidence="2" key="1">
    <citation type="submission" date="2023-06" db="EMBL/GenBank/DDBJ databases">
        <title>Genome-scale phylogeny and comparative genomics of the fungal order Sordariales.</title>
        <authorList>
            <consortium name="Lawrence Berkeley National Laboratory"/>
            <person name="Hensen N."/>
            <person name="Bonometti L."/>
            <person name="Westerberg I."/>
            <person name="Brannstrom I.O."/>
            <person name="Guillou S."/>
            <person name="Cros-Aarteil S."/>
            <person name="Calhoun S."/>
            <person name="Haridas S."/>
            <person name="Kuo A."/>
            <person name="Mondo S."/>
            <person name="Pangilinan J."/>
            <person name="Riley R."/>
            <person name="Labutti K."/>
            <person name="Andreopoulos B."/>
            <person name="Lipzen A."/>
            <person name="Chen C."/>
            <person name="Yanf M."/>
            <person name="Daum C."/>
            <person name="Ng V."/>
            <person name="Clum A."/>
            <person name="Steindorff A."/>
            <person name="Ohm R."/>
            <person name="Martin F."/>
            <person name="Silar P."/>
            <person name="Natvig D."/>
            <person name="Lalanne C."/>
            <person name="Gautier V."/>
            <person name="Ament-Velasquez S.L."/>
            <person name="Kruys A."/>
            <person name="Hutchinson M.I."/>
            <person name="Powell A.J."/>
            <person name="Barry K."/>
            <person name="Miller A.N."/>
            <person name="Grigoriev I.V."/>
            <person name="Debuchy R."/>
            <person name="Gladieux P."/>
            <person name="Thoren M.H."/>
            <person name="Johannesson H."/>
        </authorList>
    </citation>
    <scope>NUCLEOTIDE SEQUENCE</scope>
    <source>
        <strain evidence="2">CBS 540.89</strain>
    </source>
</reference>
<proteinExistence type="predicted"/>
<dbReference type="AlphaFoldDB" id="A0AA40BKF8"/>
<name>A0AA40BKF8_9PEZI</name>
<feature type="region of interest" description="Disordered" evidence="1">
    <location>
        <begin position="74"/>
        <end position="94"/>
    </location>
</feature>
<feature type="compositionally biased region" description="Pro residues" evidence="1">
    <location>
        <begin position="75"/>
        <end position="86"/>
    </location>
</feature>
<keyword evidence="3" id="KW-1185">Reference proteome</keyword>